<organism evidence="1">
    <name type="scientific">marine sediment metagenome</name>
    <dbReference type="NCBI Taxonomy" id="412755"/>
    <lineage>
        <taxon>unclassified sequences</taxon>
        <taxon>metagenomes</taxon>
        <taxon>ecological metagenomes</taxon>
    </lineage>
</organism>
<reference evidence="1" key="1">
    <citation type="journal article" date="2015" name="Nature">
        <title>Complex archaea that bridge the gap between prokaryotes and eukaryotes.</title>
        <authorList>
            <person name="Spang A."/>
            <person name="Saw J.H."/>
            <person name="Jorgensen S.L."/>
            <person name="Zaremba-Niedzwiedzka K."/>
            <person name="Martijn J."/>
            <person name="Lind A.E."/>
            <person name="van Eijk R."/>
            <person name="Schleper C."/>
            <person name="Guy L."/>
            <person name="Ettema T.J."/>
        </authorList>
    </citation>
    <scope>NUCLEOTIDE SEQUENCE</scope>
</reference>
<gene>
    <name evidence="1" type="ORF">LCGC14_2765860</name>
</gene>
<sequence>FNLQVKNMHLWRGLHVTNSAVSTADINYNSKSGFFKAGLWGGRSFDGNYTEYDYYISLTHKNFTLAIWDINNTSDYPLLECLR</sequence>
<comment type="caution">
    <text evidence="1">The sequence shown here is derived from an EMBL/GenBank/DDBJ whole genome shotgun (WGS) entry which is preliminary data.</text>
</comment>
<proteinExistence type="predicted"/>
<accession>A0A0F8YXN8</accession>
<dbReference type="AlphaFoldDB" id="A0A0F8YXN8"/>
<dbReference type="EMBL" id="LAZR01050966">
    <property type="protein sequence ID" value="KKK86178.1"/>
    <property type="molecule type" value="Genomic_DNA"/>
</dbReference>
<evidence type="ECO:0000313" key="1">
    <source>
        <dbReference type="EMBL" id="KKK86178.1"/>
    </source>
</evidence>
<name>A0A0F8YXN8_9ZZZZ</name>
<protein>
    <submittedName>
        <fullName evidence="1">Uncharacterized protein</fullName>
    </submittedName>
</protein>
<feature type="non-terminal residue" evidence="1">
    <location>
        <position position="1"/>
    </location>
</feature>